<dbReference type="EMBL" id="BDEQ01000001">
    <property type="protein sequence ID" value="GAT97573.1"/>
    <property type="molecule type" value="Genomic_DNA"/>
</dbReference>
<dbReference type="VEuPathDB" id="AmoebaDB:EHI_091120"/>
<dbReference type="AlphaFoldDB" id="A0A5K1VSN0"/>
<dbReference type="VEuPathDB" id="AmoebaDB:EHI8A_039130"/>
<dbReference type="VEuPathDB" id="AmoebaDB:EHI5A_068090"/>
<sequence>MNYDNIQSVINIEGFHLDLGNDHHRSFQDILVHICEYGTICLRTLNIIENHSKKMEPEKQKQLIELITEEVKCLYDPIIKLYAIVEGECSNLVHENIKDMVQNPLEQLKDITQNFSNKMSLMSYSNVCDGIKEVLIQTFNIMRIILLDASETLCDNCDCIARNINKVLESNQEKFIKGSKFIAAQIVNGIGLVMRERGGQLCNDVADCIDQIAVQLCIEPSELILNQCKEILERSKEIFRQTVKPVTIEINTSAIEKQQGVSFVMPKFHDITISQIVEGIKNEEQAKEEYVTGYFLESVTCLTKALNGMEGVSEIKPNSISVNDLFDEVKKRMDSLNKKINNTSYISNNPHNSISLEQVNSLCDQLLVN</sequence>
<comment type="caution">
    <text evidence="1">The sequence shown here is derived from an EMBL/GenBank/DDBJ whole genome shotgun (WGS) entry which is preliminary data.</text>
</comment>
<dbReference type="Proteomes" id="UP000078387">
    <property type="component" value="Unassembled WGS sequence"/>
</dbReference>
<evidence type="ECO:0000313" key="1">
    <source>
        <dbReference type="EMBL" id="GAT97573.1"/>
    </source>
</evidence>
<gene>
    <name evidence="1" type="ORF">CL6EHI_091120</name>
</gene>
<dbReference type="OMA" id="CEYGTIS"/>
<reference evidence="1 2" key="1">
    <citation type="submission" date="2016-05" db="EMBL/GenBank/DDBJ databases">
        <title>First whole genome sequencing of Entamoeba histolytica HM1:IMSS-clone-6.</title>
        <authorList>
            <person name="Mukherjee Avik.K."/>
            <person name="Izumyama S."/>
            <person name="Nakada-Tsukui K."/>
            <person name="Nozaki T."/>
        </authorList>
    </citation>
    <scope>NUCLEOTIDE SEQUENCE [LARGE SCALE GENOMIC DNA]</scope>
    <source>
        <strain evidence="1 2">HM1:IMSS clone 6</strain>
    </source>
</reference>
<protein>
    <submittedName>
        <fullName evidence="1">Uncharacterized protein</fullName>
    </submittedName>
</protein>
<dbReference type="VEuPathDB" id="AmoebaDB:EHI7A_040020"/>
<name>A0A5K1VSN0_ENTHI</name>
<dbReference type="VEuPathDB" id="AmoebaDB:KM1_078860"/>
<accession>A0A5K1VSN0</accession>
<proteinExistence type="predicted"/>
<organism evidence="1 2">
    <name type="scientific">Entamoeba histolytica</name>
    <dbReference type="NCBI Taxonomy" id="5759"/>
    <lineage>
        <taxon>Eukaryota</taxon>
        <taxon>Amoebozoa</taxon>
        <taxon>Evosea</taxon>
        <taxon>Archamoebae</taxon>
        <taxon>Mastigamoebida</taxon>
        <taxon>Entamoebidae</taxon>
        <taxon>Entamoeba</taxon>
    </lineage>
</organism>
<evidence type="ECO:0000313" key="2">
    <source>
        <dbReference type="Proteomes" id="UP000078387"/>
    </source>
</evidence>